<evidence type="ECO:0000256" key="2">
    <source>
        <dbReference type="ARBA" id="ARBA00009549"/>
    </source>
</evidence>
<feature type="compositionally biased region" description="Polar residues" evidence="6">
    <location>
        <begin position="596"/>
        <end position="608"/>
    </location>
</feature>
<feature type="compositionally biased region" description="Basic and acidic residues" evidence="6">
    <location>
        <begin position="324"/>
        <end position="335"/>
    </location>
</feature>
<feature type="domain" description="TOG" evidence="7">
    <location>
        <begin position="16"/>
        <end position="252"/>
    </location>
</feature>
<dbReference type="OrthoDB" id="46159at2759"/>
<evidence type="ECO:0000259" key="7">
    <source>
        <dbReference type="SMART" id="SM01349"/>
    </source>
</evidence>
<feature type="region of interest" description="Disordered" evidence="6">
    <location>
        <begin position="343"/>
        <end position="362"/>
    </location>
</feature>
<reference evidence="8 9" key="1">
    <citation type="journal article" date="2015" name="Sci. Rep.">
        <title>Chromosome-level genome map provides insights into diverse defense mechanisms in the medicinal fungus Ganoderma sinense.</title>
        <authorList>
            <person name="Zhu Y."/>
            <person name="Xu J."/>
            <person name="Sun C."/>
            <person name="Zhou S."/>
            <person name="Xu H."/>
            <person name="Nelson D.R."/>
            <person name="Qian J."/>
            <person name="Song J."/>
            <person name="Luo H."/>
            <person name="Xiang L."/>
            <person name="Li Y."/>
            <person name="Xu Z."/>
            <person name="Ji A."/>
            <person name="Wang L."/>
            <person name="Lu S."/>
            <person name="Hayward A."/>
            <person name="Sun W."/>
            <person name="Li X."/>
            <person name="Schwartz D.C."/>
            <person name="Wang Y."/>
            <person name="Chen S."/>
        </authorList>
    </citation>
    <scope>NUCLEOTIDE SEQUENCE [LARGE SCALE GENOMIC DNA]</scope>
    <source>
        <strain evidence="8 9">ZZ0214-1</strain>
    </source>
</reference>
<evidence type="ECO:0000256" key="6">
    <source>
        <dbReference type="SAM" id="MobiDB-lite"/>
    </source>
</evidence>
<dbReference type="GO" id="GO:1990023">
    <property type="term" value="C:mitotic spindle midzone"/>
    <property type="evidence" value="ECO:0007669"/>
    <property type="project" value="TreeGrafter"/>
</dbReference>
<feature type="compositionally biased region" description="Low complexity" evidence="6">
    <location>
        <begin position="496"/>
        <end position="528"/>
    </location>
</feature>
<dbReference type="GO" id="GO:0051301">
    <property type="term" value="P:cell division"/>
    <property type="evidence" value="ECO:0007669"/>
    <property type="project" value="UniProtKB-KW"/>
</dbReference>
<dbReference type="InterPro" id="IPR011989">
    <property type="entry name" value="ARM-like"/>
</dbReference>
<sequence>MPPKAPLSIECYSLSHLTEELDSIQDALSVTESEESWDSIATALNRFRALCNGNANTYPADLVSVLRVSSRPITSALNSERTRLSGAATDFVTTATTALGSSFEPLVPHYLPTLLTLCTRTNKVFLNRAKACIAALVEYTQAPAIIHYSSLSISDKSVSLRLAAAETMLLCLKGFNPPDLEKEVRAKEIEATIRATAVDASADVRKVGRKIFDAYKILLPRRLQSFTDPLTPRTRKYLDIKAGTAAPRSQPPSRPTSSQSIRSNHSDTRPIPASSSQPSTSTAAAAQRPVKHARSMSTSHTTSSQKAPQRPTRAPTPEVVVPSHTREGARRAPREELRRLKVDMPPPDFIPTRSADAGPQRPMSATELHFPTHHHTTSERPMSGPQRVMRADVAQPGGSSTTAAVRTGPIRPAVFSLKSEDDPTVEKKERVVGGARRVLRMPEATEPAEDKAKAAAAPVAPSSKPIRPRVISTSKSTPAIPLQVASTREEAAKKLASSAGASSRSGTSTKTTTAAPTTKPSRTATSSTLTQPTAGSRARIAEKGQVDKDKAKTKVSSKTGLAAAPRAGPGTSITVRDRAARAVSKSKPAPTKVATKPSQRAPSKSRSSPEVPEVVPEVAPTEVPLPESPKLAATPSREPSPPPLISLDTPENSVALPAAPEPTAAPTPTAVDPVPNPADIPLPSSTSGDLSAVSPSEPTIVISEPHTPTPQPRPPRRAEIEQTPISALVASIQRGFLSMHGSTPLSPMREEDESMLVVEESDNDGKVFAADSFLHAPVPPLFSRPNSLHA</sequence>
<dbReference type="Pfam" id="PF12348">
    <property type="entry name" value="CLASP_N"/>
    <property type="match status" value="1"/>
</dbReference>
<feature type="region of interest" description="Disordered" evidence="6">
    <location>
        <begin position="421"/>
        <end position="718"/>
    </location>
</feature>
<keyword evidence="5" id="KW-0131">Cell cycle</keyword>
<name>A0A2G8SQM0_9APHY</name>
<evidence type="ECO:0000256" key="5">
    <source>
        <dbReference type="ARBA" id="ARBA00022776"/>
    </source>
</evidence>
<feature type="compositionally biased region" description="Low complexity" evidence="6">
    <location>
        <begin position="272"/>
        <end position="287"/>
    </location>
</feature>
<feature type="compositionally biased region" description="Low complexity" evidence="6">
    <location>
        <begin position="609"/>
        <end position="625"/>
    </location>
</feature>
<dbReference type="InterPro" id="IPR034085">
    <property type="entry name" value="TOG"/>
</dbReference>
<dbReference type="GO" id="GO:0005881">
    <property type="term" value="C:cytoplasmic microtubule"/>
    <property type="evidence" value="ECO:0007669"/>
    <property type="project" value="TreeGrafter"/>
</dbReference>
<dbReference type="GO" id="GO:0008017">
    <property type="term" value="F:microtubule binding"/>
    <property type="evidence" value="ECO:0007669"/>
    <property type="project" value="TreeGrafter"/>
</dbReference>
<feature type="compositionally biased region" description="Polar residues" evidence="6">
    <location>
        <begin position="683"/>
        <end position="697"/>
    </location>
</feature>
<gene>
    <name evidence="8" type="ORF">GSI_01725</name>
</gene>
<evidence type="ECO:0000256" key="3">
    <source>
        <dbReference type="ARBA" id="ARBA00022618"/>
    </source>
</evidence>
<accession>A0A2G8SQM0</accession>
<dbReference type="InterPro" id="IPR016024">
    <property type="entry name" value="ARM-type_fold"/>
</dbReference>
<dbReference type="GO" id="GO:0005815">
    <property type="term" value="C:microtubule organizing center"/>
    <property type="evidence" value="ECO:0007669"/>
    <property type="project" value="TreeGrafter"/>
</dbReference>
<keyword evidence="9" id="KW-1185">Reference proteome</keyword>
<feature type="compositionally biased region" description="Polar residues" evidence="6">
    <location>
        <begin position="295"/>
        <end position="307"/>
    </location>
</feature>
<evidence type="ECO:0000256" key="1">
    <source>
        <dbReference type="ARBA" id="ARBA00004186"/>
    </source>
</evidence>
<dbReference type="PANTHER" id="PTHR21567:SF60">
    <property type="entry name" value="CLASP N-TERMINAL DOMAIN-CONTAINING PROTEIN"/>
    <property type="match status" value="1"/>
</dbReference>
<evidence type="ECO:0000313" key="8">
    <source>
        <dbReference type="EMBL" id="PIL36065.1"/>
    </source>
</evidence>
<keyword evidence="4" id="KW-0493">Microtubule</keyword>
<dbReference type="InterPro" id="IPR024395">
    <property type="entry name" value="CLASP_N_dom"/>
</dbReference>
<dbReference type="Gene3D" id="1.25.10.10">
    <property type="entry name" value="Leucine-rich Repeat Variant"/>
    <property type="match status" value="1"/>
</dbReference>
<organism evidence="8 9">
    <name type="scientific">Ganoderma sinense ZZ0214-1</name>
    <dbReference type="NCBI Taxonomy" id="1077348"/>
    <lineage>
        <taxon>Eukaryota</taxon>
        <taxon>Fungi</taxon>
        <taxon>Dikarya</taxon>
        <taxon>Basidiomycota</taxon>
        <taxon>Agaricomycotina</taxon>
        <taxon>Agaricomycetes</taxon>
        <taxon>Polyporales</taxon>
        <taxon>Polyporaceae</taxon>
        <taxon>Ganoderma</taxon>
    </lineage>
</organism>
<dbReference type="GO" id="GO:0005876">
    <property type="term" value="C:spindle microtubule"/>
    <property type="evidence" value="ECO:0007669"/>
    <property type="project" value="TreeGrafter"/>
</dbReference>
<feature type="compositionally biased region" description="Basic and acidic residues" evidence="6">
    <location>
        <begin position="421"/>
        <end position="431"/>
    </location>
</feature>
<feature type="compositionally biased region" description="Basic and acidic residues" evidence="6">
    <location>
        <begin position="539"/>
        <end position="552"/>
    </location>
</feature>
<evidence type="ECO:0000313" key="9">
    <source>
        <dbReference type="Proteomes" id="UP000230002"/>
    </source>
</evidence>
<dbReference type="GO" id="GO:0090307">
    <property type="term" value="P:mitotic spindle assembly"/>
    <property type="evidence" value="ECO:0007669"/>
    <property type="project" value="TreeGrafter"/>
</dbReference>
<feature type="compositionally biased region" description="Low complexity" evidence="6">
    <location>
        <begin position="454"/>
        <end position="465"/>
    </location>
</feature>
<dbReference type="EMBL" id="AYKW01000002">
    <property type="protein sequence ID" value="PIL36065.1"/>
    <property type="molecule type" value="Genomic_DNA"/>
</dbReference>
<evidence type="ECO:0000256" key="4">
    <source>
        <dbReference type="ARBA" id="ARBA00022701"/>
    </source>
</evidence>
<dbReference type="SMART" id="SM01349">
    <property type="entry name" value="TOG"/>
    <property type="match status" value="1"/>
</dbReference>
<dbReference type="Proteomes" id="UP000230002">
    <property type="component" value="Unassembled WGS sequence"/>
</dbReference>
<dbReference type="PANTHER" id="PTHR21567">
    <property type="entry name" value="CLASP"/>
    <property type="match status" value="1"/>
</dbReference>
<comment type="subcellular location">
    <subcellularLocation>
        <location evidence="1">Cytoplasm</location>
        <location evidence="1">Cytoskeleton</location>
        <location evidence="1">Spindle</location>
    </subcellularLocation>
</comment>
<comment type="caution">
    <text evidence="8">The sequence shown here is derived from an EMBL/GenBank/DDBJ whole genome shotgun (WGS) entry which is preliminary data.</text>
</comment>
<keyword evidence="3" id="KW-0132">Cell division</keyword>
<proteinExistence type="inferred from homology"/>
<feature type="region of interest" description="Disordered" evidence="6">
    <location>
        <begin position="237"/>
        <end position="335"/>
    </location>
</feature>
<dbReference type="SUPFAM" id="SSF48371">
    <property type="entry name" value="ARM repeat"/>
    <property type="match status" value="1"/>
</dbReference>
<keyword evidence="5" id="KW-0498">Mitosis</keyword>
<protein>
    <recommendedName>
        <fullName evidence="7">TOG domain-containing protein</fullName>
    </recommendedName>
</protein>
<dbReference type="STRING" id="1077348.A0A2G8SQM0"/>
<comment type="similarity">
    <text evidence="2">Belongs to the CLASP family.</text>
</comment>
<dbReference type="AlphaFoldDB" id="A0A2G8SQM0"/>